<protein>
    <submittedName>
        <fullName evidence="1">Uncharacterized protein</fullName>
    </submittedName>
</protein>
<name>A0A9D4UTK9_ADICA</name>
<gene>
    <name evidence="1" type="ORF">GOP47_0011593</name>
</gene>
<organism evidence="1 2">
    <name type="scientific">Adiantum capillus-veneris</name>
    <name type="common">Maidenhair fern</name>
    <dbReference type="NCBI Taxonomy" id="13818"/>
    <lineage>
        <taxon>Eukaryota</taxon>
        <taxon>Viridiplantae</taxon>
        <taxon>Streptophyta</taxon>
        <taxon>Embryophyta</taxon>
        <taxon>Tracheophyta</taxon>
        <taxon>Polypodiopsida</taxon>
        <taxon>Polypodiidae</taxon>
        <taxon>Polypodiales</taxon>
        <taxon>Pteridineae</taxon>
        <taxon>Pteridaceae</taxon>
        <taxon>Vittarioideae</taxon>
        <taxon>Adiantum</taxon>
    </lineage>
</organism>
<accession>A0A9D4UTK9</accession>
<dbReference type="EMBL" id="JABFUD020000011">
    <property type="protein sequence ID" value="KAI5073580.1"/>
    <property type="molecule type" value="Genomic_DNA"/>
</dbReference>
<proteinExistence type="predicted"/>
<dbReference type="Proteomes" id="UP000886520">
    <property type="component" value="Chromosome 11"/>
</dbReference>
<dbReference type="AlphaFoldDB" id="A0A9D4UTK9"/>
<comment type="caution">
    <text evidence="1">The sequence shown here is derived from an EMBL/GenBank/DDBJ whole genome shotgun (WGS) entry which is preliminary data.</text>
</comment>
<evidence type="ECO:0000313" key="1">
    <source>
        <dbReference type="EMBL" id="KAI5073580.1"/>
    </source>
</evidence>
<reference evidence="1" key="1">
    <citation type="submission" date="2021-01" db="EMBL/GenBank/DDBJ databases">
        <title>Adiantum capillus-veneris genome.</title>
        <authorList>
            <person name="Fang Y."/>
            <person name="Liao Q."/>
        </authorList>
    </citation>
    <scope>NUCLEOTIDE SEQUENCE</scope>
    <source>
        <strain evidence="1">H3</strain>
        <tissue evidence="1">Leaf</tissue>
    </source>
</reference>
<keyword evidence="2" id="KW-1185">Reference proteome</keyword>
<sequence length="114" mass="12922">MKSALPLRHVVIGPYTDSLHMCLCCLTLFALAYEWTLMSILHASSYRIKHHTHDESICNVDEVHTRLRCPRASDACGLYVVFCCGCYYGQARFHAVLLAGEEQKLGEEDMVQTK</sequence>
<evidence type="ECO:0000313" key="2">
    <source>
        <dbReference type="Proteomes" id="UP000886520"/>
    </source>
</evidence>